<accession>A0A2N5NBG8</accession>
<organism evidence="2 3">
    <name type="scientific">Paenibacillus pasadenensis</name>
    <dbReference type="NCBI Taxonomy" id="217090"/>
    <lineage>
        <taxon>Bacteria</taxon>
        <taxon>Bacillati</taxon>
        <taxon>Bacillota</taxon>
        <taxon>Bacilli</taxon>
        <taxon>Bacillales</taxon>
        <taxon>Paenibacillaceae</taxon>
        <taxon>Paenibacillus</taxon>
    </lineage>
</organism>
<feature type="region of interest" description="Disordered" evidence="1">
    <location>
        <begin position="122"/>
        <end position="172"/>
    </location>
</feature>
<feature type="region of interest" description="Disordered" evidence="1">
    <location>
        <begin position="386"/>
        <end position="414"/>
    </location>
</feature>
<feature type="compositionally biased region" description="Low complexity" evidence="1">
    <location>
        <begin position="394"/>
        <end position="405"/>
    </location>
</feature>
<dbReference type="EMBL" id="NFEZ01000003">
    <property type="protein sequence ID" value="PLT47699.1"/>
    <property type="molecule type" value="Genomic_DNA"/>
</dbReference>
<keyword evidence="3" id="KW-1185">Reference proteome</keyword>
<sequence length="414" mass="43348">MLAALPALWSWTCGGSLRLERVLEAGGDAGEAAVRLRFSGRRLPPLLLVQVREELSRRTGVSEQPLVLTCWALPWLRKEWTVSYRIGSLRRGEYAYGPCTVSIADPLGLAWTSVRLEAPDGFAVLPEPEGPPLGAVADGSPRSLAAGSGSGQPDGGNPRSAPGRGPLTRAYREGDPLRRVDWRAAARGRGLQTRQDEQAGSPELVVLLELEHALWQRLGSASGLPGSASAEPDALLDACAGQAAALLRDAAAAGWAARLAAGAEPPLGVAGGRGLPLAARRLAAAKPQPGGSADAALERLLRSGSLAPGSRIAALTPLGGGWERLAELARAARCPLELRVPIGPALSAAARRERERWAAEAGVELVWLPLEASRCRAWRASASVREHDGGAGGASRSWSGRAIGSESGSWTVWR</sequence>
<name>A0A2N5NBG8_9BACL</name>
<dbReference type="AlphaFoldDB" id="A0A2N5NBG8"/>
<evidence type="ECO:0000313" key="2">
    <source>
        <dbReference type="EMBL" id="PLT47699.1"/>
    </source>
</evidence>
<dbReference type="Proteomes" id="UP000234789">
    <property type="component" value="Unassembled WGS sequence"/>
</dbReference>
<gene>
    <name evidence="2" type="ORF">B8V81_1923</name>
</gene>
<reference evidence="2 3" key="1">
    <citation type="submission" date="2017-05" db="EMBL/GenBank/DDBJ databases">
        <title>Functional genome analysis of Paenibacillus pasadenensis strain R16: insights on endophytic life style and antifungal activity.</title>
        <authorList>
            <person name="Passera A."/>
            <person name="Marcolungo L."/>
            <person name="Casati P."/>
            <person name="Brasca M."/>
            <person name="Quaglino F."/>
            <person name="Delledonne M."/>
        </authorList>
    </citation>
    <scope>NUCLEOTIDE SEQUENCE [LARGE SCALE GENOMIC DNA]</scope>
    <source>
        <strain evidence="2 3">R16</strain>
    </source>
</reference>
<dbReference type="PANTHER" id="PTHR34351">
    <property type="entry name" value="SLR1927 PROTEIN-RELATED"/>
    <property type="match status" value="1"/>
</dbReference>
<protein>
    <submittedName>
        <fullName evidence="2">Uncharacterized protein</fullName>
    </submittedName>
</protein>
<dbReference type="RefSeq" id="WP_180968409.1">
    <property type="nucleotide sequence ID" value="NZ_NFEZ01000003.1"/>
</dbReference>
<dbReference type="PANTHER" id="PTHR34351:SF1">
    <property type="entry name" value="SLR1927 PROTEIN"/>
    <property type="match status" value="1"/>
</dbReference>
<evidence type="ECO:0000256" key="1">
    <source>
        <dbReference type="SAM" id="MobiDB-lite"/>
    </source>
</evidence>
<comment type="caution">
    <text evidence="2">The sequence shown here is derived from an EMBL/GenBank/DDBJ whole genome shotgun (WGS) entry which is preliminary data.</text>
</comment>
<evidence type="ECO:0000313" key="3">
    <source>
        <dbReference type="Proteomes" id="UP000234789"/>
    </source>
</evidence>
<proteinExistence type="predicted"/>